<dbReference type="AlphaFoldDB" id="A0A9Q4EQZ5"/>
<evidence type="ECO:0000313" key="2">
    <source>
        <dbReference type="Proteomes" id="UP001066278"/>
    </source>
</evidence>
<dbReference type="EMBL" id="JALAXJ010000006">
    <property type="protein sequence ID" value="MCY9229382.1"/>
    <property type="molecule type" value="Genomic_DNA"/>
</dbReference>
<gene>
    <name evidence="1" type="ORF">MOE99_08370</name>
</gene>
<evidence type="ECO:0000313" key="1">
    <source>
        <dbReference type="EMBL" id="MCY9229382.1"/>
    </source>
</evidence>
<organism evidence="1 2">
    <name type="scientific">Bacillus inaquosorum</name>
    <dbReference type="NCBI Taxonomy" id="483913"/>
    <lineage>
        <taxon>Bacteria</taxon>
        <taxon>Bacillati</taxon>
        <taxon>Bacillota</taxon>
        <taxon>Bacilli</taxon>
        <taxon>Bacillales</taxon>
        <taxon>Bacillaceae</taxon>
        <taxon>Bacillus</taxon>
    </lineage>
</organism>
<proteinExistence type="predicted"/>
<dbReference type="RefSeq" id="WP_268278786.1">
    <property type="nucleotide sequence ID" value="NZ_JALAJJ010000095.1"/>
</dbReference>
<protein>
    <submittedName>
        <fullName evidence="1">Uncharacterized protein</fullName>
    </submittedName>
</protein>
<comment type="caution">
    <text evidence="1">The sequence shown here is derived from an EMBL/GenBank/DDBJ whole genome shotgun (WGS) entry which is preliminary data.</text>
</comment>
<sequence>MTEDKELSRLKRKVERLIEKCDEKGVEFNNIEIGTISRMGHAKIMEDLDCSVLHSIDSIFKRHKI</sequence>
<reference evidence="1" key="1">
    <citation type="submission" date="2022-02" db="EMBL/GenBank/DDBJ databases">
        <title>Crop Bioprotection Bacillus Genome Sequencing.</title>
        <authorList>
            <person name="Dunlap C."/>
        </authorList>
    </citation>
    <scope>NUCLEOTIDE SEQUENCE</scope>
    <source>
        <strain evidence="1">T20C13</strain>
    </source>
</reference>
<dbReference type="Proteomes" id="UP001066278">
    <property type="component" value="Unassembled WGS sequence"/>
</dbReference>
<name>A0A9Q4EQZ5_9BACI</name>
<accession>A0A9Q4EQZ5</accession>